<organism evidence="2 3">
    <name type="scientific">Apiospora saccharicola</name>
    <dbReference type="NCBI Taxonomy" id="335842"/>
    <lineage>
        <taxon>Eukaryota</taxon>
        <taxon>Fungi</taxon>
        <taxon>Dikarya</taxon>
        <taxon>Ascomycota</taxon>
        <taxon>Pezizomycotina</taxon>
        <taxon>Sordariomycetes</taxon>
        <taxon>Xylariomycetidae</taxon>
        <taxon>Amphisphaeriales</taxon>
        <taxon>Apiosporaceae</taxon>
        <taxon>Apiospora</taxon>
    </lineage>
</organism>
<name>A0ABR1W3F3_9PEZI</name>
<dbReference type="Proteomes" id="UP001446871">
    <property type="component" value="Unassembled WGS sequence"/>
</dbReference>
<reference evidence="2 3" key="1">
    <citation type="submission" date="2023-01" db="EMBL/GenBank/DDBJ databases">
        <title>Analysis of 21 Apiospora genomes using comparative genomics revels a genus with tremendous synthesis potential of carbohydrate active enzymes and secondary metabolites.</title>
        <authorList>
            <person name="Sorensen T."/>
        </authorList>
    </citation>
    <scope>NUCLEOTIDE SEQUENCE [LARGE SCALE GENOMIC DNA]</scope>
    <source>
        <strain evidence="2 3">CBS 83171</strain>
    </source>
</reference>
<gene>
    <name evidence="2" type="ORF">PG996_004184</name>
</gene>
<evidence type="ECO:0000256" key="1">
    <source>
        <dbReference type="SAM" id="MobiDB-lite"/>
    </source>
</evidence>
<dbReference type="EMBL" id="JAQQWM010000002">
    <property type="protein sequence ID" value="KAK8078014.1"/>
    <property type="molecule type" value="Genomic_DNA"/>
</dbReference>
<accession>A0ABR1W3F3</accession>
<sequence>MLLPSGNINPDAENVLQSLITRDLKKLLGNLYGGRRTSRTTHGDGGRQDLEHHPWFAEVGPIASERHGCSTAGRLLRKDMDAPPGRLTAQEGYEISPRPTSCSRRTWIRPADRPVHSLDPRLNRRQVHYGNPISVAETLGCVISITTAAHFLRGEVTVEFLVPARFRDCHELYDHCGSDILEIRGSTTLPTVEE</sequence>
<keyword evidence="3" id="KW-1185">Reference proteome</keyword>
<evidence type="ECO:0000313" key="3">
    <source>
        <dbReference type="Proteomes" id="UP001446871"/>
    </source>
</evidence>
<feature type="region of interest" description="Disordered" evidence="1">
    <location>
        <begin position="77"/>
        <end position="98"/>
    </location>
</feature>
<comment type="caution">
    <text evidence="2">The sequence shown here is derived from an EMBL/GenBank/DDBJ whole genome shotgun (WGS) entry which is preliminary data.</text>
</comment>
<protein>
    <submittedName>
        <fullName evidence="2">Pkinase-domain-containing protein</fullName>
    </submittedName>
</protein>
<evidence type="ECO:0000313" key="2">
    <source>
        <dbReference type="EMBL" id="KAK8078014.1"/>
    </source>
</evidence>
<proteinExistence type="predicted"/>